<dbReference type="Gene3D" id="3.60.130.30">
    <property type="match status" value="1"/>
</dbReference>
<feature type="compositionally biased region" description="Acidic residues" evidence="1">
    <location>
        <begin position="39"/>
        <end position="55"/>
    </location>
</feature>
<evidence type="ECO:0000313" key="2">
    <source>
        <dbReference type="EMBL" id="KAF7341856.1"/>
    </source>
</evidence>
<dbReference type="AlphaFoldDB" id="A0A8H6XJY6"/>
<accession>A0A8H6XJY6</accession>
<evidence type="ECO:0000256" key="1">
    <source>
        <dbReference type="SAM" id="MobiDB-lite"/>
    </source>
</evidence>
<dbReference type="EMBL" id="JACAZH010000026">
    <property type="protein sequence ID" value="KAF7341856.1"/>
    <property type="molecule type" value="Genomic_DNA"/>
</dbReference>
<name>A0A8H6XJY6_9AGAR</name>
<comment type="caution">
    <text evidence="2">The sequence shown here is derived from an EMBL/GenBank/DDBJ whole genome shotgun (WGS) entry which is preliminary data.</text>
</comment>
<keyword evidence="3" id="KW-1185">Reference proteome</keyword>
<feature type="compositionally biased region" description="Basic residues" evidence="1">
    <location>
        <begin position="101"/>
        <end position="114"/>
    </location>
</feature>
<dbReference type="OrthoDB" id="3253621at2759"/>
<protein>
    <submittedName>
        <fullName evidence="2">Uncharacterized protein</fullName>
    </submittedName>
</protein>
<gene>
    <name evidence="2" type="ORF">MSAN_02041100</name>
</gene>
<organism evidence="2 3">
    <name type="scientific">Mycena sanguinolenta</name>
    <dbReference type="NCBI Taxonomy" id="230812"/>
    <lineage>
        <taxon>Eukaryota</taxon>
        <taxon>Fungi</taxon>
        <taxon>Dikarya</taxon>
        <taxon>Basidiomycota</taxon>
        <taxon>Agaricomycotina</taxon>
        <taxon>Agaricomycetes</taxon>
        <taxon>Agaricomycetidae</taxon>
        <taxon>Agaricales</taxon>
        <taxon>Marasmiineae</taxon>
        <taxon>Mycenaceae</taxon>
        <taxon>Mycena</taxon>
    </lineage>
</organism>
<proteinExistence type="predicted"/>
<dbReference type="Proteomes" id="UP000623467">
    <property type="component" value="Unassembled WGS sequence"/>
</dbReference>
<feature type="region of interest" description="Disordered" evidence="1">
    <location>
        <begin position="38"/>
        <end position="127"/>
    </location>
</feature>
<reference evidence="2" key="1">
    <citation type="submission" date="2020-05" db="EMBL/GenBank/DDBJ databases">
        <title>Mycena genomes resolve the evolution of fungal bioluminescence.</title>
        <authorList>
            <person name="Tsai I.J."/>
        </authorList>
    </citation>
    <scope>NUCLEOTIDE SEQUENCE</scope>
    <source>
        <strain evidence="2">160909Yilan</strain>
    </source>
</reference>
<evidence type="ECO:0000313" key="3">
    <source>
        <dbReference type="Proteomes" id="UP000623467"/>
    </source>
</evidence>
<sequence length="468" mass="51501">MLWVPCVRKTRSGATFAAWTAEAFQFAPLVSQAVRVECDAQEDAEPEDSSPDPDVEWPAQSTPLDPLDDVDDLPPTPPPAPRKRRASPTFEEVSATGKPLKSCHRRRAAKRAKTIHQEGHHPRASVIDQQVRQADPLAVPSLNAEALPAAQGAYVAKIETKIEKCGSKTRRSLAELIGLGFQLIPWDGISARPLADGTGRIFASLAGQPQDDGWRAAVARAYQFIKAQGDATDFPMSMRHHRRGLFAAMNVGLMYGKGLRSPTWLDNKKLTPLAERLLAHPDVARMAHFASFAFSLWAPRLYRYYVDHNATLAHLLPGVRRPFPKSVFASATFNFGPSVCTFKHRDVCNLPFGWCAIQALGSFDATTGGHLVLWDAKAVVEFPAGAVILLPSATVAHSNVPVADGEERISFTQFTAGGLFRWVDYGGRTEAQLAAEDPDEYSRTLAQRDKRWEEGLSYFSTWDELSNS</sequence>